<name>A0A937A348_9FLAO</name>
<reference evidence="1" key="1">
    <citation type="submission" date="2021-01" db="EMBL/GenBank/DDBJ databases">
        <authorList>
            <person name="Zhong Y.L."/>
        </authorList>
    </citation>
    <scope>NUCLEOTIDE SEQUENCE</scope>
    <source>
        <strain evidence="1">KCTC 23302</strain>
    </source>
</reference>
<evidence type="ECO:0000313" key="2">
    <source>
        <dbReference type="Proteomes" id="UP000651057"/>
    </source>
</evidence>
<gene>
    <name evidence="1" type="ORF">JJQ60_20890</name>
</gene>
<accession>A0A937A348</accession>
<comment type="caution">
    <text evidence="1">The sequence shown here is derived from an EMBL/GenBank/DDBJ whole genome shotgun (WGS) entry which is preliminary data.</text>
</comment>
<dbReference type="AlphaFoldDB" id="A0A937A348"/>
<proteinExistence type="predicted"/>
<dbReference type="Proteomes" id="UP000651057">
    <property type="component" value="Unassembled WGS sequence"/>
</dbReference>
<dbReference type="EMBL" id="JAERQJ010000016">
    <property type="protein sequence ID" value="MBL0685996.1"/>
    <property type="molecule type" value="Genomic_DNA"/>
</dbReference>
<protein>
    <submittedName>
        <fullName evidence="1">Uncharacterized protein</fullName>
    </submittedName>
</protein>
<keyword evidence="2" id="KW-1185">Reference proteome</keyword>
<evidence type="ECO:0000313" key="1">
    <source>
        <dbReference type="EMBL" id="MBL0685996.1"/>
    </source>
</evidence>
<sequence length="107" mass="12060">MPTSIIPAVNSSSKPMLNGDRSMELHVKKNMKVGDPAFHFEYIVYKAGTKDIIKQGTFRGTNVEWNNNTSLKLTPYVGMEQKPTSDNPEEVLKKNTHTQLIIINLNN</sequence>
<dbReference type="RefSeq" id="WP_344779242.1">
    <property type="nucleotide sequence ID" value="NZ_BAABAX010000028.1"/>
</dbReference>
<organism evidence="1 2">
    <name type="scientific">Aquimarina mytili</name>
    <dbReference type="NCBI Taxonomy" id="874423"/>
    <lineage>
        <taxon>Bacteria</taxon>
        <taxon>Pseudomonadati</taxon>
        <taxon>Bacteroidota</taxon>
        <taxon>Flavobacteriia</taxon>
        <taxon>Flavobacteriales</taxon>
        <taxon>Flavobacteriaceae</taxon>
        <taxon>Aquimarina</taxon>
    </lineage>
</organism>